<dbReference type="HOGENOM" id="CLU_069581_0_0_0"/>
<feature type="transmembrane region" description="Helical" evidence="1">
    <location>
        <begin position="61"/>
        <end position="82"/>
    </location>
</feature>
<dbReference type="OrthoDB" id="209281at2"/>
<keyword evidence="1" id="KW-1133">Transmembrane helix</keyword>
<dbReference type="STRING" id="886293.Sinac_2876"/>
<name>L0DER6_SINAD</name>
<evidence type="ECO:0000313" key="4">
    <source>
        <dbReference type="Proteomes" id="UP000010798"/>
    </source>
</evidence>
<accession>L0DER6</accession>
<evidence type="ECO:0000256" key="1">
    <source>
        <dbReference type="SAM" id="Phobius"/>
    </source>
</evidence>
<reference evidence="3 4" key="1">
    <citation type="submission" date="2012-02" db="EMBL/GenBank/DDBJ databases">
        <title>Complete sequence of chromosome of Singulisphaera acidiphila DSM 18658.</title>
        <authorList>
            <consortium name="US DOE Joint Genome Institute (JGI-PGF)"/>
            <person name="Lucas S."/>
            <person name="Copeland A."/>
            <person name="Lapidus A."/>
            <person name="Glavina del Rio T."/>
            <person name="Dalin E."/>
            <person name="Tice H."/>
            <person name="Bruce D."/>
            <person name="Goodwin L."/>
            <person name="Pitluck S."/>
            <person name="Peters L."/>
            <person name="Ovchinnikova G."/>
            <person name="Chertkov O."/>
            <person name="Kyrpides N."/>
            <person name="Mavromatis K."/>
            <person name="Ivanova N."/>
            <person name="Brettin T."/>
            <person name="Detter J.C."/>
            <person name="Han C."/>
            <person name="Larimer F."/>
            <person name="Land M."/>
            <person name="Hauser L."/>
            <person name="Markowitz V."/>
            <person name="Cheng J.-F."/>
            <person name="Hugenholtz P."/>
            <person name="Woyke T."/>
            <person name="Wu D."/>
            <person name="Tindall B."/>
            <person name="Pomrenke H."/>
            <person name="Brambilla E."/>
            <person name="Klenk H.-P."/>
            <person name="Eisen J.A."/>
        </authorList>
    </citation>
    <scope>NUCLEOTIDE SEQUENCE [LARGE SCALE GENOMIC DNA]</scope>
    <source>
        <strain evidence="4">ATCC BAA-1392 / DSM 18658 / VKM B-2454 / MOB10</strain>
    </source>
</reference>
<dbReference type="eggNOG" id="COG3021">
    <property type="taxonomic scope" value="Bacteria"/>
</dbReference>
<feature type="domain" description="Endonuclease/exonuclease/phosphatase" evidence="2">
    <location>
        <begin position="160"/>
        <end position="373"/>
    </location>
</feature>
<dbReference type="EMBL" id="CP003364">
    <property type="protein sequence ID" value="AGA27166.1"/>
    <property type="molecule type" value="Genomic_DNA"/>
</dbReference>
<gene>
    <name evidence="3" type="ordered locus">Sinac_2876</name>
</gene>
<proteinExistence type="predicted"/>
<feature type="transmembrane region" description="Helical" evidence="1">
    <location>
        <begin position="88"/>
        <end position="110"/>
    </location>
</feature>
<dbReference type="SUPFAM" id="SSF56219">
    <property type="entry name" value="DNase I-like"/>
    <property type="match status" value="1"/>
</dbReference>
<dbReference type="Gene3D" id="3.60.10.10">
    <property type="entry name" value="Endonuclease/exonuclease/phosphatase"/>
    <property type="match status" value="1"/>
</dbReference>
<keyword evidence="1" id="KW-0812">Transmembrane</keyword>
<dbReference type="RefSeq" id="WP_015246316.1">
    <property type="nucleotide sequence ID" value="NC_019892.1"/>
</dbReference>
<dbReference type="AlphaFoldDB" id="L0DER6"/>
<keyword evidence="4" id="KW-1185">Reference proteome</keyword>
<keyword evidence="3" id="KW-0378">Hydrolase</keyword>
<evidence type="ECO:0000259" key="2">
    <source>
        <dbReference type="Pfam" id="PF03372"/>
    </source>
</evidence>
<dbReference type="InterPro" id="IPR036691">
    <property type="entry name" value="Endo/exonu/phosph_ase_sf"/>
</dbReference>
<dbReference type="GO" id="GO:0016787">
    <property type="term" value="F:hydrolase activity"/>
    <property type="evidence" value="ECO:0007669"/>
    <property type="project" value="UniProtKB-KW"/>
</dbReference>
<organism evidence="3 4">
    <name type="scientific">Singulisphaera acidiphila (strain ATCC BAA-1392 / DSM 18658 / VKM B-2454 / MOB10)</name>
    <dbReference type="NCBI Taxonomy" id="886293"/>
    <lineage>
        <taxon>Bacteria</taxon>
        <taxon>Pseudomonadati</taxon>
        <taxon>Planctomycetota</taxon>
        <taxon>Planctomycetia</taxon>
        <taxon>Isosphaerales</taxon>
        <taxon>Isosphaeraceae</taxon>
        <taxon>Singulisphaera</taxon>
    </lineage>
</organism>
<evidence type="ECO:0000313" key="3">
    <source>
        <dbReference type="EMBL" id="AGA27166.1"/>
    </source>
</evidence>
<dbReference type="Pfam" id="PF03372">
    <property type="entry name" value="Exo_endo_phos"/>
    <property type="match status" value="1"/>
</dbReference>
<dbReference type="Proteomes" id="UP000010798">
    <property type="component" value="Chromosome"/>
</dbReference>
<dbReference type="InterPro" id="IPR005135">
    <property type="entry name" value="Endo/exonuclease/phosphatase"/>
</dbReference>
<protein>
    <submittedName>
        <fullName evidence="3">Metal-dependent hydrolase</fullName>
    </submittedName>
</protein>
<sequence length="394" mass="43884">MTESSRPTTSDPFWRCATCGTPNPARPYLRQCLGCGGSRSEAATATAVADRATPPSRRGRWIVLATWMYAVFVLTILALIFWVGEDWWGVAILLFVPRWLYLGPVVALAVASGLRRKPSHWILQGTIGLVVAGPLMGFSFSTARFWGPQVEGTPFRILTYNLSPGPIDSRRLIQMIERERIDFICLQENVEVNSAFAAYLTRGWYRDQSKRLASRYPIVANLESLKDQSTKDGLYSAQLDRVRVRTPQGQEFVLATAHLPTIRPGLNGVLEGDLSRLPVQVQWWRAQLGRVVTCLSESGNIPILVGGDFNMPSDDSSMATLRSVFRFGFEDAGLGYGYTRPSRTPWFRIDHLLASPHWTFTRCWVGSDCGSDHLPLIAEVVLPSSKRPAGPTPR</sequence>
<keyword evidence="1" id="KW-0472">Membrane</keyword>
<dbReference type="KEGG" id="saci:Sinac_2876"/>
<feature type="transmembrane region" description="Helical" evidence="1">
    <location>
        <begin position="122"/>
        <end position="146"/>
    </location>
</feature>